<accession>A0ABT2ARN8</accession>
<protein>
    <submittedName>
        <fullName evidence="1">Uncharacterized protein</fullName>
    </submittedName>
</protein>
<evidence type="ECO:0000313" key="2">
    <source>
        <dbReference type="Proteomes" id="UP001206572"/>
    </source>
</evidence>
<proteinExistence type="predicted"/>
<evidence type="ECO:0000313" key="1">
    <source>
        <dbReference type="EMBL" id="MCS0598897.1"/>
    </source>
</evidence>
<dbReference type="EMBL" id="JANUHA010000020">
    <property type="protein sequence ID" value="MCS0598897.1"/>
    <property type="molecule type" value="Genomic_DNA"/>
</dbReference>
<dbReference type="Proteomes" id="UP001206572">
    <property type="component" value="Unassembled WGS sequence"/>
</dbReference>
<sequence length="272" mass="31042">MSIDYSELSYIQSFFLYSVLVAANGGWEGNRIAPLDSQPGDLGPTPDLSEHVYRALYEDKIISPDPASDTRAFKLPDGDGDIDFSLGSVAWVLAPDASGRTMKEVFSLLLTRLDDPEPEAVEQLWFMVAESECRRYFVKQCERYRFFQPEIYSAKVAAAIRDFLPHYSIGQMWNVIYYVLKDIAALSQERSYARQHVYNMIPGSIRRYLDYRLSNNKTIRPWNRPAPITESWMTSILFDKVLGDGNVSFEMLTGQSVGAHVEFNHRLPEQIG</sequence>
<name>A0ABT2ARN8_9BURK</name>
<gene>
    <name evidence="1" type="ORF">NX780_21360</name>
</gene>
<keyword evidence="2" id="KW-1185">Reference proteome</keyword>
<comment type="caution">
    <text evidence="1">The sequence shown here is derived from an EMBL/GenBank/DDBJ whole genome shotgun (WGS) entry which is preliminary data.</text>
</comment>
<reference evidence="1 2" key="1">
    <citation type="submission" date="2022-08" db="EMBL/GenBank/DDBJ databases">
        <title>Reclassification of Massilia species as members of the genera Telluria, Duganella, Pseudoduganella, Mokoshia gen. nov. and Zemynaea gen. nov. using orthogonal and non-orthogonal genome-based approaches.</title>
        <authorList>
            <person name="Bowman J.P."/>
        </authorList>
    </citation>
    <scope>NUCLEOTIDE SEQUENCE [LARGE SCALE GENOMIC DNA]</scope>
    <source>
        <strain evidence="1 2">JCM 31661</strain>
    </source>
</reference>
<dbReference type="RefSeq" id="WP_258829900.1">
    <property type="nucleotide sequence ID" value="NZ_JANUHA010000020.1"/>
</dbReference>
<organism evidence="1 2">
    <name type="scientific">Massilia agri</name>
    <dbReference type="NCBI Taxonomy" id="1886785"/>
    <lineage>
        <taxon>Bacteria</taxon>
        <taxon>Pseudomonadati</taxon>
        <taxon>Pseudomonadota</taxon>
        <taxon>Betaproteobacteria</taxon>
        <taxon>Burkholderiales</taxon>
        <taxon>Oxalobacteraceae</taxon>
        <taxon>Telluria group</taxon>
        <taxon>Massilia</taxon>
    </lineage>
</organism>